<dbReference type="PANTHER" id="PTHR10412:SF11">
    <property type="entry name" value="MANNOSYL-OLIGOSACCHARIDE GLUCOSIDASE"/>
    <property type="match status" value="1"/>
</dbReference>
<keyword evidence="3" id="KW-0326">Glycosidase</keyword>
<proteinExistence type="inferred from homology"/>
<organism evidence="5 6">
    <name type="scientific">Roseateles oligotrophus</name>
    <dbReference type="NCBI Taxonomy" id="1769250"/>
    <lineage>
        <taxon>Bacteria</taxon>
        <taxon>Pseudomonadati</taxon>
        <taxon>Pseudomonadota</taxon>
        <taxon>Betaproteobacteria</taxon>
        <taxon>Burkholderiales</taxon>
        <taxon>Sphaerotilaceae</taxon>
        <taxon>Roseateles</taxon>
    </lineage>
</organism>
<keyword evidence="6" id="KW-1185">Reference proteome</keyword>
<keyword evidence="2" id="KW-0378">Hydrolase</keyword>
<comment type="similarity">
    <text evidence="1">Belongs to the glycosyl hydrolase 63 family.</text>
</comment>
<dbReference type="Pfam" id="PF22422">
    <property type="entry name" value="MGH1-like_GH"/>
    <property type="match status" value="1"/>
</dbReference>
<evidence type="ECO:0000313" key="5">
    <source>
        <dbReference type="EMBL" id="MCV2369635.1"/>
    </source>
</evidence>
<dbReference type="EMBL" id="JAJIRN010000007">
    <property type="protein sequence ID" value="MCV2369635.1"/>
    <property type="molecule type" value="Genomic_DNA"/>
</dbReference>
<evidence type="ECO:0000256" key="2">
    <source>
        <dbReference type="ARBA" id="ARBA00022801"/>
    </source>
</evidence>
<accession>A0ABT2YHT8</accession>
<dbReference type="SUPFAM" id="SSF48208">
    <property type="entry name" value="Six-hairpin glycosidases"/>
    <property type="match status" value="1"/>
</dbReference>
<protein>
    <recommendedName>
        <fullName evidence="4">Mannosylglycerate hydrolase MGH1-like glycoside hydrolase domain-containing protein</fullName>
    </recommendedName>
</protein>
<gene>
    <name evidence="5" type="ORF">LNV07_16265</name>
</gene>
<dbReference type="InterPro" id="IPR008928">
    <property type="entry name" value="6-hairpin_glycosidase_sf"/>
</dbReference>
<sequence>MNLLLFDPYKVPFSRRESWLCVSWLAEDESFWLRNLRGGDEHTDLGRLFRLSPIDAAGLPLQGEWTLRPEALSFRCEQGRLELAFADADTLALTAQGIGLRLSLQSKRYDYAQRLAAAVHISCATQDLSARLMLGEGELQLDAPWQGQRAERIACELQPNRQGRMTAALHLYRVQPLRLDLAEFEPAQASAAADFADWLALTLGVTPELEAARELAAYITWSCLVPAEGQLKHPAMYMSKNWMTNIWSWDHCFNALALGAAQPELAWQQLAVLFEHQHASGRLPDFVNDRYAYWRFTKPPVHGWTVAQLRRMAPEAWPAERCAQAYGWLAAQADSWLDGTGEGLPAYDHGNDAGWDNATTFLTGTPLQSPDLSSFLILQMEELVALADLLDRPEAAAQWRQRADALFERLMDRLWDGERFVAICAGGLPSEPGADSLIAFMPLLLGERLGQRLSESQRQSLLQRLFEPGRFFTAHGLATESQTSPFYQADGYWRGPIWAPTMLLFVDAMDRCGRADLGDELARRFTAMAARSGMAENYDAQTGAGLRDPAFTWTSSVFLLLGHRLKDCSHVESL</sequence>
<evidence type="ECO:0000256" key="3">
    <source>
        <dbReference type="ARBA" id="ARBA00023295"/>
    </source>
</evidence>
<dbReference type="Gene3D" id="1.50.10.10">
    <property type="match status" value="1"/>
</dbReference>
<name>A0ABT2YHT8_9BURK</name>
<dbReference type="RefSeq" id="WP_263572220.1">
    <property type="nucleotide sequence ID" value="NZ_JAJIRN010000007.1"/>
</dbReference>
<evidence type="ECO:0000256" key="1">
    <source>
        <dbReference type="ARBA" id="ARBA00010833"/>
    </source>
</evidence>
<dbReference type="InterPro" id="IPR004888">
    <property type="entry name" value="Glycoside_hydrolase_63"/>
</dbReference>
<dbReference type="InterPro" id="IPR012341">
    <property type="entry name" value="6hp_glycosidase-like_sf"/>
</dbReference>
<evidence type="ECO:0000313" key="6">
    <source>
        <dbReference type="Proteomes" id="UP001209701"/>
    </source>
</evidence>
<dbReference type="PANTHER" id="PTHR10412">
    <property type="entry name" value="MANNOSYL-OLIGOSACCHARIDE GLUCOSIDASE"/>
    <property type="match status" value="1"/>
</dbReference>
<reference evidence="5 6" key="1">
    <citation type="submission" date="2021-11" db="EMBL/GenBank/DDBJ databases">
        <authorList>
            <person name="Liang Q."/>
            <person name="Mou H."/>
            <person name="Liu Z."/>
        </authorList>
    </citation>
    <scope>NUCLEOTIDE SEQUENCE [LARGE SCALE GENOMIC DNA]</scope>
    <source>
        <strain evidence="5 6">CHU3</strain>
    </source>
</reference>
<dbReference type="Proteomes" id="UP001209701">
    <property type="component" value="Unassembled WGS sequence"/>
</dbReference>
<comment type="caution">
    <text evidence="5">The sequence shown here is derived from an EMBL/GenBank/DDBJ whole genome shotgun (WGS) entry which is preliminary data.</text>
</comment>
<feature type="domain" description="Mannosylglycerate hydrolase MGH1-like glycoside hydrolase" evidence="4">
    <location>
        <begin position="245"/>
        <end position="554"/>
    </location>
</feature>
<dbReference type="InterPro" id="IPR054491">
    <property type="entry name" value="MGH1-like_GH"/>
</dbReference>
<evidence type="ECO:0000259" key="4">
    <source>
        <dbReference type="Pfam" id="PF22422"/>
    </source>
</evidence>